<evidence type="ECO:0000313" key="7">
    <source>
        <dbReference type="EMBL" id="APR99553.1"/>
    </source>
</evidence>
<dbReference type="RefSeq" id="WP_075276200.1">
    <property type="nucleotide sequence ID" value="NZ_CP016908.1"/>
</dbReference>
<feature type="domain" description="PDZ" evidence="6">
    <location>
        <begin position="83"/>
        <end position="156"/>
    </location>
</feature>
<keyword evidence="3 5" id="KW-0378">Hydrolase</keyword>
<dbReference type="GO" id="GO:0030288">
    <property type="term" value="C:outer membrane-bounded periplasmic space"/>
    <property type="evidence" value="ECO:0007669"/>
    <property type="project" value="TreeGrafter"/>
</dbReference>
<dbReference type="SMART" id="SM00245">
    <property type="entry name" value="TSPc"/>
    <property type="match status" value="1"/>
</dbReference>
<dbReference type="SUPFAM" id="SSF52096">
    <property type="entry name" value="ClpP/crotonase"/>
    <property type="match status" value="1"/>
</dbReference>
<organism evidence="7 8">
    <name type="scientific">Pajaroellobacter abortibovis</name>
    <dbReference type="NCBI Taxonomy" id="1882918"/>
    <lineage>
        <taxon>Bacteria</taxon>
        <taxon>Pseudomonadati</taxon>
        <taxon>Myxococcota</taxon>
        <taxon>Polyangia</taxon>
        <taxon>Polyangiales</taxon>
        <taxon>Polyangiaceae</taxon>
    </lineage>
</organism>
<dbReference type="GO" id="GO:0004175">
    <property type="term" value="F:endopeptidase activity"/>
    <property type="evidence" value="ECO:0007669"/>
    <property type="project" value="TreeGrafter"/>
</dbReference>
<dbReference type="SMART" id="SM00228">
    <property type="entry name" value="PDZ"/>
    <property type="match status" value="1"/>
</dbReference>
<dbReference type="Pfam" id="PF17820">
    <property type="entry name" value="PDZ_6"/>
    <property type="match status" value="1"/>
</dbReference>
<dbReference type="InterPro" id="IPR029045">
    <property type="entry name" value="ClpP/crotonase-like_dom_sf"/>
</dbReference>
<dbReference type="NCBIfam" id="TIGR00225">
    <property type="entry name" value="prc"/>
    <property type="match status" value="1"/>
</dbReference>
<evidence type="ECO:0000259" key="6">
    <source>
        <dbReference type="PROSITE" id="PS50106"/>
    </source>
</evidence>
<dbReference type="InterPro" id="IPR036034">
    <property type="entry name" value="PDZ_sf"/>
</dbReference>
<dbReference type="Gene3D" id="3.30.750.44">
    <property type="match status" value="1"/>
</dbReference>
<sequence length="425" mass="47080">MILRRKKPIGCVVAWIAFLPLQVVSAHIRQNPYDWIDQFAHVLVKVEQLHVNPVDRNQLLKGAVKGLVQELDPHSTYLSKEEYAAFRARLKGKFACIGVEVKRREGDIYQITELIEKSPAARAGLQAGDVITHLYGIPVEELPLAQFYQHMQGTPGTSLQLTVHRKGTSTPLVFSVIREELQFPSLTSRFLETSIALLRIRQFQENTHREFLDHLHQLLALHSIEGVILDVRNNPGGSVDQAIAIIDEFVDNGTILSTHHRGKVESIQAKKGGALLHQPTAILVDEGTASAAELLAASLQDLKRAWVIGGITFGKTNIQTVIDLPEQAGLCLTTGFYTTASGQSLQAKGVKPDILIESSRVLVTHPSFSREKDLKGHLTMRDQEQEKQEQSLLTSSPATQEEADFSLQIARQLIRSMLRCIGAPG</sequence>
<evidence type="ECO:0000256" key="2">
    <source>
        <dbReference type="ARBA" id="ARBA00022670"/>
    </source>
</evidence>
<dbReference type="Gene3D" id="2.30.42.10">
    <property type="match status" value="1"/>
</dbReference>
<name>A0A1L6MVI3_9BACT</name>
<dbReference type="InterPro" id="IPR004447">
    <property type="entry name" value="Peptidase_S41A"/>
</dbReference>
<evidence type="ECO:0000256" key="4">
    <source>
        <dbReference type="ARBA" id="ARBA00022825"/>
    </source>
</evidence>
<proteinExistence type="inferred from homology"/>
<keyword evidence="2 5" id="KW-0645">Protease</keyword>
<dbReference type="PANTHER" id="PTHR32060:SF30">
    <property type="entry name" value="CARBOXY-TERMINAL PROCESSING PROTEASE CTPA"/>
    <property type="match status" value="1"/>
</dbReference>
<comment type="similarity">
    <text evidence="1 5">Belongs to the peptidase S41A family.</text>
</comment>
<keyword evidence="8" id="KW-1185">Reference proteome</keyword>
<dbReference type="GO" id="GO:0008236">
    <property type="term" value="F:serine-type peptidase activity"/>
    <property type="evidence" value="ECO:0007669"/>
    <property type="project" value="UniProtKB-KW"/>
</dbReference>
<dbReference type="GO" id="GO:0006508">
    <property type="term" value="P:proteolysis"/>
    <property type="evidence" value="ECO:0007669"/>
    <property type="project" value="UniProtKB-KW"/>
</dbReference>
<dbReference type="Proteomes" id="UP000185544">
    <property type="component" value="Chromosome"/>
</dbReference>
<dbReference type="InterPro" id="IPR005151">
    <property type="entry name" value="Tail-specific_protease"/>
</dbReference>
<dbReference type="InterPro" id="IPR041489">
    <property type="entry name" value="PDZ_6"/>
</dbReference>
<dbReference type="STRING" id="1882918.BCY86_01800"/>
<dbReference type="Gene3D" id="3.90.226.10">
    <property type="entry name" value="2-enoyl-CoA Hydratase, Chain A, domain 1"/>
    <property type="match status" value="1"/>
</dbReference>
<dbReference type="SUPFAM" id="SSF50156">
    <property type="entry name" value="PDZ domain-like"/>
    <property type="match status" value="1"/>
</dbReference>
<dbReference type="EMBL" id="CP016908">
    <property type="protein sequence ID" value="APR99553.1"/>
    <property type="molecule type" value="Genomic_DNA"/>
</dbReference>
<dbReference type="CDD" id="cd07560">
    <property type="entry name" value="Peptidase_S41_CPP"/>
    <property type="match status" value="1"/>
</dbReference>
<dbReference type="KEGG" id="pabo:BCY86_01800"/>
<dbReference type="GO" id="GO:0007165">
    <property type="term" value="P:signal transduction"/>
    <property type="evidence" value="ECO:0007669"/>
    <property type="project" value="TreeGrafter"/>
</dbReference>
<reference evidence="7 8" key="1">
    <citation type="submission" date="2016-08" db="EMBL/GenBank/DDBJ databases">
        <title>Identification and validation of antigenic proteins from Pajaroellobacter abortibovis using de-novo genome sequence assembly and reverse vaccinology.</title>
        <authorList>
            <person name="Welly B.T."/>
            <person name="Miller M.R."/>
            <person name="Stott J.L."/>
            <person name="Blanchard M.T."/>
            <person name="Islas-Trejo A.D."/>
            <person name="O'Rourke S.M."/>
            <person name="Young A.E."/>
            <person name="Medrano J.F."/>
            <person name="Van Eenennaam A.L."/>
        </authorList>
    </citation>
    <scope>NUCLEOTIDE SEQUENCE [LARGE SCALE GENOMIC DNA]</scope>
    <source>
        <strain evidence="7 8">BTF92-0548A/99-0131</strain>
    </source>
</reference>
<keyword evidence="4 5" id="KW-0720">Serine protease</keyword>
<protein>
    <recommendedName>
        <fullName evidence="6">PDZ domain-containing protein</fullName>
    </recommendedName>
</protein>
<gene>
    <name evidence="7" type="ORF">BCY86_01800</name>
</gene>
<dbReference type="PROSITE" id="PS50106">
    <property type="entry name" value="PDZ"/>
    <property type="match status" value="1"/>
</dbReference>
<dbReference type="PANTHER" id="PTHR32060">
    <property type="entry name" value="TAIL-SPECIFIC PROTEASE"/>
    <property type="match status" value="1"/>
</dbReference>
<evidence type="ECO:0000256" key="5">
    <source>
        <dbReference type="RuleBase" id="RU004404"/>
    </source>
</evidence>
<evidence type="ECO:0000256" key="1">
    <source>
        <dbReference type="ARBA" id="ARBA00009179"/>
    </source>
</evidence>
<accession>A0A1L6MVI3</accession>
<evidence type="ECO:0000256" key="3">
    <source>
        <dbReference type="ARBA" id="ARBA00022801"/>
    </source>
</evidence>
<evidence type="ECO:0000313" key="8">
    <source>
        <dbReference type="Proteomes" id="UP000185544"/>
    </source>
</evidence>
<dbReference type="CDD" id="cd06782">
    <property type="entry name" value="cpPDZ_CPP-like"/>
    <property type="match status" value="1"/>
</dbReference>
<dbReference type="AlphaFoldDB" id="A0A1L6MVI3"/>
<dbReference type="OrthoDB" id="9812068at2"/>
<dbReference type="InterPro" id="IPR001478">
    <property type="entry name" value="PDZ"/>
</dbReference>
<dbReference type="Pfam" id="PF03572">
    <property type="entry name" value="Peptidase_S41"/>
    <property type="match status" value="1"/>
</dbReference>